<dbReference type="PANTHER" id="PTHR33498">
    <property type="entry name" value="TRANSPOSASE FOR INSERTION SEQUENCE ELEMENT IS1557"/>
    <property type="match status" value="1"/>
</dbReference>
<dbReference type="RefSeq" id="WP_062687414.1">
    <property type="nucleotide sequence ID" value="NZ_KQ758723.1"/>
</dbReference>
<gene>
    <name evidence="3" type="ORF">AS180_20135</name>
</gene>
<proteinExistence type="predicted"/>
<organism evidence="3 4">
    <name type="scientific">Priestia veravalensis</name>
    <dbReference type="NCBI Taxonomy" id="1414648"/>
    <lineage>
        <taxon>Bacteria</taxon>
        <taxon>Bacillati</taxon>
        <taxon>Bacillota</taxon>
        <taxon>Bacilli</taxon>
        <taxon>Bacillales</taxon>
        <taxon>Bacillaceae</taxon>
        <taxon>Priestia</taxon>
    </lineage>
</organism>
<protein>
    <recommendedName>
        <fullName evidence="5">Transposase</fullName>
    </recommendedName>
</protein>
<accession>A0A0V8JGF9</accession>
<evidence type="ECO:0008006" key="5">
    <source>
        <dbReference type="Google" id="ProtNLM"/>
    </source>
</evidence>
<dbReference type="PANTHER" id="PTHR33498:SF1">
    <property type="entry name" value="TRANSPOSASE FOR INSERTION SEQUENCE ELEMENT IS1557"/>
    <property type="match status" value="1"/>
</dbReference>
<dbReference type="Proteomes" id="UP000053681">
    <property type="component" value="Unassembled WGS sequence"/>
</dbReference>
<keyword evidence="4" id="KW-1185">Reference proteome</keyword>
<dbReference type="InterPro" id="IPR029261">
    <property type="entry name" value="Transposase_Znf"/>
</dbReference>
<dbReference type="Pfam" id="PF14690">
    <property type="entry name" value="Zn_ribbon_ISL3"/>
    <property type="match status" value="1"/>
</dbReference>
<sequence>MHSHSIKVLLDLPELNVCAIQKEKDQVLIEVTPIDSIQPCPVCASAQTIRRGTAYQRKVRHLAAFGKRVYLLLPAIRLTCKDCHAHFVWHYDCVAPKKRYTKAFEATLPKQAIGATIAHAARLSETPPTTVHRVVRQWMAVESARVQRRCAQQAKVSTGLVLGIDDFAIRKGHRYNTGLHDLRGGTFLDVIPGRTIAELQDYYQAQPIWQTLNPVAVVMDLAQGYHTFVKEMDPNAIRIADRFHVNRYVTDTLQTMRKQVQKSLSPCAKADLKQHFRILGKRHDQLTRDEMVSLKRLLGYAKLLRQVYEWKEAFIAWYDCSPSYSLAKKGYERWLAQGKAIDHPIVEICLKTMHNWQEEICNYHQLRFTNASVEGKNNKIKALQRRHYFTRNPECYKQHILLECNEEWIQYGYGS</sequence>
<dbReference type="EMBL" id="LNQP01000109">
    <property type="protein sequence ID" value="KSU86158.1"/>
    <property type="molecule type" value="Genomic_DNA"/>
</dbReference>
<feature type="domain" description="Transposase IS204/IS1001/IS1096/IS1165 DDE" evidence="1">
    <location>
        <begin position="162"/>
        <end position="399"/>
    </location>
</feature>
<evidence type="ECO:0000259" key="1">
    <source>
        <dbReference type="Pfam" id="PF01610"/>
    </source>
</evidence>
<dbReference type="InterPro" id="IPR002560">
    <property type="entry name" value="Transposase_DDE"/>
</dbReference>
<evidence type="ECO:0000313" key="3">
    <source>
        <dbReference type="EMBL" id="KSU86158.1"/>
    </source>
</evidence>
<feature type="domain" description="Transposase IS204/IS1001/IS1096/IS1165 zinc-finger" evidence="2">
    <location>
        <begin position="39"/>
        <end position="83"/>
    </location>
</feature>
<evidence type="ECO:0000259" key="2">
    <source>
        <dbReference type="Pfam" id="PF14690"/>
    </source>
</evidence>
<dbReference type="InterPro" id="IPR047951">
    <property type="entry name" value="Transpos_ISL3"/>
</dbReference>
<name>A0A0V8JGF9_9BACI</name>
<dbReference type="NCBIfam" id="NF033550">
    <property type="entry name" value="transpos_ISL3"/>
    <property type="match status" value="1"/>
</dbReference>
<comment type="caution">
    <text evidence="3">The sequence shown here is derived from an EMBL/GenBank/DDBJ whole genome shotgun (WGS) entry which is preliminary data.</text>
</comment>
<reference evidence="3 4" key="1">
    <citation type="submission" date="2015-11" db="EMBL/GenBank/DDBJ databases">
        <title>Bacillus caseinolyticus sp nov.</title>
        <authorList>
            <person name="Dastager S.G."/>
            <person name="Mawlankar R."/>
        </authorList>
    </citation>
    <scope>NUCLEOTIDE SEQUENCE [LARGE SCALE GENOMIC DNA]</scope>
    <source>
        <strain evidence="3 4">SGD-V-76</strain>
    </source>
</reference>
<evidence type="ECO:0000313" key="4">
    <source>
        <dbReference type="Proteomes" id="UP000053681"/>
    </source>
</evidence>
<dbReference type="AlphaFoldDB" id="A0A0V8JGF9"/>
<dbReference type="Pfam" id="PF01610">
    <property type="entry name" value="DDE_Tnp_ISL3"/>
    <property type="match status" value="1"/>
</dbReference>